<dbReference type="GO" id="GO:0008582">
    <property type="term" value="P:regulation of synaptic assembly at neuromuscular junction"/>
    <property type="evidence" value="ECO:0007669"/>
    <property type="project" value="EnsemblMetazoa"/>
</dbReference>
<dbReference type="GO" id="GO:0040024">
    <property type="term" value="P:dauer larval development"/>
    <property type="evidence" value="ECO:0007669"/>
    <property type="project" value="EnsemblMetazoa"/>
</dbReference>
<protein>
    <submittedName>
        <fullName evidence="7">Uncharacterized protein</fullName>
    </submittedName>
</protein>
<accession>E3LRD9</accession>
<evidence type="ECO:0000256" key="4">
    <source>
        <dbReference type="ARBA" id="ARBA00022729"/>
    </source>
</evidence>
<comment type="similarity">
    <text evidence="2">Belongs to the insulin family.</text>
</comment>
<dbReference type="eggNOG" id="ENOG502TIU4">
    <property type="taxonomic scope" value="Eukaryota"/>
</dbReference>
<dbReference type="Proteomes" id="UP000008281">
    <property type="component" value="Unassembled WGS sequence"/>
</dbReference>
<name>E3LRD9_CAERE</name>
<dbReference type="InParanoid" id="E3LRD9"/>
<feature type="chain" id="PRO_5035105906" evidence="6">
    <location>
        <begin position="19"/>
        <end position="106"/>
    </location>
</feature>
<reference evidence="7" key="1">
    <citation type="submission" date="2007-07" db="EMBL/GenBank/DDBJ databases">
        <title>PCAP assembly of the Caenorhabditis remanei genome.</title>
        <authorList>
            <consortium name="The Caenorhabditis remanei Sequencing Consortium"/>
            <person name="Wilson R.K."/>
        </authorList>
    </citation>
    <scope>NUCLEOTIDE SEQUENCE [LARGE SCALE GENOMIC DNA]</scope>
    <source>
        <strain evidence="7">PB4641</strain>
    </source>
</reference>
<dbReference type="GO" id="GO:0005179">
    <property type="term" value="F:hormone activity"/>
    <property type="evidence" value="ECO:0007669"/>
    <property type="project" value="InterPro"/>
</dbReference>
<evidence type="ECO:0000256" key="5">
    <source>
        <dbReference type="ARBA" id="ARBA00023157"/>
    </source>
</evidence>
<dbReference type="PANTHER" id="PTHR33893:SF9">
    <property type="entry name" value="INSULIN RELATED-RELATED"/>
    <property type="match status" value="1"/>
</dbReference>
<keyword evidence="5" id="KW-1015">Disulfide bond</keyword>
<dbReference type="HOGENOM" id="CLU_154797_1_0_1"/>
<evidence type="ECO:0000256" key="6">
    <source>
        <dbReference type="SAM" id="SignalP"/>
    </source>
</evidence>
<gene>
    <name evidence="7" type="ORF">CRE_26581</name>
    <name evidence="8" type="ORF">GCK72_006161</name>
</gene>
<organism evidence="9">
    <name type="scientific">Caenorhabditis remanei</name>
    <name type="common">Caenorhabditis vulgaris</name>
    <dbReference type="NCBI Taxonomy" id="31234"/>
    <lineage>
        <taxon>Eukaryota</taxon>
        <taxon>Metazoa</taxon>
        <taxon>Ecdysozoa</taxon>
        <taxon>Nematoda</taxon>
        <taxon>Chromadorea</taxon>
        <taxon>Rhabditida</taxon>
        <taxon>Rhabditina</taxon>
        <taxon>Rhabditomorpha</taxon>
        <taxon>Rhabditoidea</taxon>
        <taxon>Rhabditidae</taxon>
        <taxon>Peloderinae</taxon>
        <taxon>Caenorhabditis</taxon>
    </lineage>
</organism>
<dbReference type="OMA" id="IATHCCA"/>
<dbReference type="CTD" id="9815491"/>
<proteinExistence type="inferred from homology"/>
<dbReference type="GeneID" id="9815491"/>
<dbReference type="FunFam" id="1.10.100.10:FF:000006">
    <property type="entry name" value="Probable insulin-like peptide beta-type 4"/>
    <property type="match status" value="1"/>
</dbReference>
<dbReference type="GO" id="GO:1905910">
    <property type="term" value="P:negative regulation of dauer entry"/>
    <property type="evidence" value="ECO:0007669"/>
    <property type="project" value="EnsemblMetazoa"/>
</dbReference>
<dbReference type="InterPro" id="IPR022353">
    <property type="entry name" value="Insulin_CS"/>
</dbReference>
<dbReference type="GO" id="GO:0005576">
    <property type="term" value="C:extracellular region"/>
    <property type="evidence" value="ECO:0007669"/>
    <property type="project" value="UniProtKB-SubCell"/>
</dbReference>
<dbReference type="EMBL" id="DS268413">
    <property type="protein sequence ID" value="EFP07541.1"/>
    <property type="molecule type" value="Genomic_DNA"/>
</dbReference>
<dbReference type="AlphaFoldDB" id="E3LRD9"/>
<evidence type="ECO:0000313" key="8">
    <source>
        <dbReference type="EMBL" id="KAF1766205.1"/>
    </source>
</evidence>
<dbReference type="Proteomes" id="UP000483820">
    <property type="component" value="Chromosome II"/>
</dbReference>
<dbReference type="PROSITE" id="PS00262">
    <property type="entry name" value="INSULIN"/>
    <property type="match status" value="1"/>
</dbReference>
<evidence type="ECO:0000313" key="9">
    <source>
        <dbReference type="Proteomes" id="UP000008281"/>
    </source>
</evidence>
<dbReference type="InterPro" id="IPR036438">
    <property type="entry name" value="Insulin-like_sf"/>
</dbReference>
<keyword evidence="4 6" id="KW-0732">Signal</keyword>
<feature type="signal peptide" evidence="6">
    <location>
        <begin position="1"/>
        <end position="18"/>
    </location>
</feature>
<dbReference type="EMBL" id="WUAV01000002">
    <property type="protein sequence ID" value="KAF1766205.1"/>
    <property type="molecule type" value="Genomic_DNA"/>
</dbReference>
<evidence type="ECO:0000256" key="3">
    <source>
        <dbReference type="ARBA" id="ARBA00022525"/>
    </source>
</evidence>
<dbReference type="RefSeq" id="XP_003113629.1">
    <property type="nucleotide sequence ID" value="XM_003113581.1"/>
</dbReference>
<comment type="subcellular location">
    <subcellularLocation>
        <location evidence="1">Secreted</location>
    </subcellularLocation>
</comment>
<dbReference type="PANTHER" id="PTHR33893">
    <property type="entry name" value="INSULIN RELATED-RELATED-RELATED"/>
    <property type="match status" value="1"/>
</dbReference>
<evidence type="ECO:0000256" key="2">
    <source>
        <dbReference type="ARBA" id="ARBA00009034"/>
    </source>
</evidence>
<keyword evidence="9" id="KW-1185">Reference proteome</keyword>
<keyword evidence="3" id="KW-0964">Secreted</keyword>
<sequence length="106" mass="11694">MKLLALLVLTVLIASATASYRNMDANARLLKEMEMEMELEDEVKQLSRARRVPAGSDTRSCGRKLVMYVIAVCGEVCNSKTGVDIATHCCGQQCSDDYIRTTCCPQ</sequence>
<dbReference type="InterPro" id="IPR052335">
    <property type="entry name" value="Insulin-like_regulatory"/>
</dbReference>
<dbReference type="OrthoDB" id="5824650at2759"/>
<evidence type="ECO:0000313" key="10">
    <source>
        <dbReference type="Proteomes" id="UP000483820"/>
    </source>
</evidence>
<dbReference type="InterPro" id="IPR003235">
    <property type="entry name" value="Nem_insulin-like_b-type"/>
</dbReference>
<dbReference type="SUPFAM" id="SSF56994">
    <property type="entry name" value="Insulin-like"/>
    <property type="match status" value="1"/>
</dbReference>
<dbReference type="Gene3D" id="1.10.100.10">
    <property type="entry name" value="Insulin-like"/>
    <property type="match status" value="1"/>
</dbReference>
<evidence type="ECO:0000313" key="7">
    <source>
        <dbReference type="EMBL" id="EFP07541.1"/>
    </source>
</evidence>
<dbReference type="Pfam" id="PF03488">
    <property type="entry name" value="Ins_beta"/>
    <property type="match status" value="1"/>
</dbReference>
<dbReference type="KEGG" id="crq:GCK72_006161"/>
<reference evidence="8 10" key="2">
    <citation type="submission" date="2019-12" db="EMBL/GenBank/DDBJ databases">
        <title>Chromosome-level assembly of the Caenorhabditis remanei genome.</title>
        <authorList>
            <person name="Teterina A.A."/>
            <person name="Willis J.H."/>
            <person name="Phillips P.C."/>
        </authorList>
    </citation>
    <scope>NUCLEOTIDE SEQUENCE [LARGE SCALE GENOMIC DNA]</scope>
    <source>
        <strain evidence="8 10">PX506</strain>
        <tissue evidence="8">Whole organism</tissue>
    </source>
</reference>
<evidence type="ECO:0000256" key="1">
    <source>
        <dbReference type="ARBA" id="ARBA00004613"/>
    </source>
</evidence>